<dbReference type="EMBL" id="RJUL01000003">
    <property type="protein sequence ID" value="ROQ28750.1"/>
    <property type="molecule type" value="Genomic_DNA"/>
</dbReference>
<dbReference type="OrthoDB" id="5624951at2"/>
<sequence length="110" mass="12401">MSKKLEQKWASSIAAMKAVQVAFDLDSKLQYAIRLAALEEGLSPSDQIRAMLDLPVTTRPKRPRLTVTLSGDDYLRLGERYGLLPDDQLEIKKRVMQELAEQADALLKDD</sequence>
<dbReference type="RefSeq" id="WP_050657157.1">
    <property type="nucleotide sequence ID" value="NZ_JBLXAC010000001.1"/>
</dbReference>
<dbReference type="Proteomes" id="UP000268033">
    <property type="component" value="Unassembled WGS sequence"/>
</dbReference>
<accession>A0A3N1PPI4</accession>
<organism evidence="1 2">
    <name type="scientific">Gallaecimonas pentaromativorans</name>
    <dbReference type="NCBI Taxonomy" id="584787"/>
    <lineage>
        <taxon>Bacteria</taxon>
        <taxon>Pseudomonadati</taxon>
        <taxon>Pseudomonadota</taxon>
        <taxon>Gammaproteobacteria</taxon>
        <taxon>Enterobacterales</taxon>
        <taxon>Gallaecimonadaceae</taxon>
        <taxon>Gallaecimonas</taxon>
    </lineage>
</organism>
<evidence type="ECO:0000313" key="1">
    <source>
        <dbReference type="EMBL" id="ROQ28750.1"/>
    </source>
</evidence>
<comment type="caution">
    <text evidence="1">The sequence shown here is derived from an EMBL/GenBank/DDBJ whole genome shotgun (WGS) entry which is preliminary data.</text>
</comment>
<reference evidence="1 2" key="1">
    <citation type="submission" date="2018-11" db="EMBL/GenBank/DDBJ databases">
        <title>Genomic Encyclopedia of Type Strains, Phase IV (KMG-IV): sequencing the most valuable type-strain genomes for metagenomic binning, comparative biology and taxonomic classification.</title>
        <authorList>
            <person name="Goeker M."/>
        </authorList>
    </citation>
    <scope>NUCLEOTIDE SEQUENCE [LARGE SCALE GENOMIC DNA]</scope>
    <source>
        <strain evidence="1 2">DSM 21945</strain>
    </source>
</reference>
<protein>
    <submittedName>
        <fullName evidence="1">Uncharacterized protein</fullName>
    </submittedName>
</protein>
<dbReference type="AlphaFoldDB" id="A0A3N1PPI4"/>
<gene>
    <name evidence="1" type="ORF">EDC28_103344</name>
</gene>
<name>A0A3N1PPI4_9GAMM</name>
<proteinExistence type="predicted"/>
<dbReference type="STRING" id="584787.GCA_001247655_00073"/>
<keyword evidence="2" id="KW-1185">Reference proteome</keyword>
<evidence type="ECO:0000313" key="2">
    <source>
        <dbReference type="Proteomes" id="UP000268033"/>
    </source>
</evidence>